<reference evidence="2" key="2">
    <citation type="submission" date="2020-05" db="UniProtKB">
        <authorList>
            <consortium name="EnsemblMetazoa"/>
        </authorList>
    </citation>
    <scope>IDENTIFICATION</scope>
    <source>
        <strain evidence="2">maculatus3</strain>
    </source>
</reference>
<proteinExistence type="predicted"/>
<keyword evidence="1" id="KW-0812">Transmembrane</keyword>
<protein>
    <submittedName>
        <fullName evidence="2">Uncharacterized protein</fullName>
    </submittedName>
</protein>
<reference evidence="3" key="1">
    <citation type="submission" date="2013-09" db="EMBL/GenBank/DDBJ databases">
        <title>The Genome Sequence of Anopheles maculatus species B.</title>
        <authorList>
            <consortium name="The Broad Institute Genomics Platform"/>
            <person name="Neafsey D.E."/>
            <person name="Besansky N."/>
            <person name="Howell P."/>
            <person name="Walton C."/>
            <person name="Young S.K."/>
            <person name="Zeng Q."/>
            <person name="Gargeya S."/>
            <person name="Fitzgerald M."/>
            <person name="Haas B."/>
            <person name="Abouelleil A."/>
            <person name="Allen A.W."/>
            <person name="Alvarado L."/>
            <person name="Arachchi H.M."/>
            <person name="Berlin A.M."/>
            <person name="Chapman S.B."/>
            <person name="Gainer-Dewar J."/>
            <person name="Goldberg J."/>
            <person name="Griggs A."/>
            <person name="Gujja S."/>
            <person name="Hansen M."/>
            <person name="Howarth C."/>
            <person name="Imamovic A."/>
            <person name="Ireland A."/>
            <person name="Larimer J."/>
            <person name="McCowan C."/>
            <person name="Murphy C."/>
            <person name="Pearson M."/>
            <person name="Poon T.W."/>
            <person name="Priest M."/>
            <person name="Roberts A."/>
            <person name="Saif S."/>
            <person name="Shea T."/>
            <person name="Sisk P."/>
            <person name="Sykes S."/>
            <person name="Wortman J."/>
            <person name="Nusbaum C."/>
            <person name="Birren B."/>
        </authorList>
    </citation>
    <scope>NUCLEOTIDE SEQUENCE [LARGE SCALE GENOMIC DNA]</scope>
    <source>
        <strain evidence="3">maculatus3</strain>
    </source>
</reference>
<sequence>MNENYSHQRNEIRMCRMPDANIITFRIGRELYSSSDVGSLPERFLLVGPGLNVRCCRTVAATILLAGVEDDPLVGVLFVATIEAIACCFSMIANASSTIDWSRRINRASRKKRTSIM</sequence>
<organism evidence="2 3">
    <name type="scientific">Anopheles maculatus</name>
    <dbReference type="NCBI Taxonomy" id="74869"/>
    <lineage>
        <taxon>Eukaryota</taxon>
        <taxon>Metazoa</taxon>
        <taxon>Ecdysozoa</taxon>
        <taxon>Arthropoda</taxon>
        <taxon>Hexapoda</taxon>
        <taxon>Insecta</taxon>
        <taxon>Pterygota</taxon>
        <taxon>Neoptera</taxon>
        <taxon>Endopterygota</taxon>
        <taxon>Diptera</taxon>
        <taxon>Nematocera</taxon>
        <taxon>Culicoidea</taxon>
        <taxon>Culicidae</taxon>
        <taxon>Anophelinae</taxon>
        <taxon>Anopheles</taxon>
        <taxon>Anopheles maculatus group</taxon>
    </lineage>
</organism>
<evidence type="ECO:0000256" key="1">
    <source>
        <dbReference type="SAM" id="Phobius"/>
    </source>
</evidence>
<name>A0A182S8H2_9DIPT</name>
<dbReference type="EnsemblMetazoa" id="AMAM001799-RA">
    <property type="protein sequence ID" value="AMAM001799-PA"/>
    <property type="gene ID" value="AMAM001799"/>
</dbReference>
<dbReference type="Proteomes" id="UP000075901">
    <property type="component" value="Unassembled WGS sequence"/>
</dbReference>
<dbReference type="AlphaFoldDB" id="A0A182S8H2"/>
<accession>A0A182S8H2</accession>
<dbReference type="VEuPathDB" id="VectorBase:AMAM001799"/>
<keyword evidence="1" id="KW-1133">Transmembrane helix</keyword>
<evidence type="ECO:0000313" key="2">
    <source>
        <dbReference type="EnsemblMetazoa" id="AMAM001799-PA"/>
    </source>
</evidence>
<keyword evidence="3" id="KW-1185">Reference proteome</keyword>
<feature type="transmembrane region" description="Helical" evidence="1">
    <location>
        <begin position="73"/>
        <end position="95"/>
    </location>
</feature>
<keyword evidence="1" id="KW-0472">Membrane</keyword>
<evidence type="ECO:0000313" key="3">
    <source>
        <dbReference type="Proteomes" id="UP000075901"/>
    </source>
</evidence>